<evidence type="ECO:0008006" key="4">
    <source>
        <dbReference type="Google" id="ProtNLM"/>
    </source>
</evidence>
<keyword evidence="1" id="KW-1133">Transmembrane helix</keyword>
<accession>A0ABW3D640</accession>
<feature type="transmembrane region" description="Helical" evidence="1">
    <location>
        <begin position="6"/>
        <end position="28"/>
    </location>
</feature>
<sequence>MNTSLFVISILVVISLFTTTFTVTKVVLAHRSHKDKMRLTKQIMDNGKSAEAIVNFIRQTQSKLDDQPEVILDLTVTKDNGEVFHAAVKTFIPLILIPQFQKGKIIQVKYIEQEDERRIAVEDAYLP</sequence>
<organism evidence="2 3">
    <name type="scientific">Paenibacillus residui</name>
    <dbReference type="NCBI Taxonomy" id="629724"/>
    <lineage>
        <taxon>Bacteria</taxon>
        <taxon>Bacillati</taxon>
        <taxon>Bacillota</taxon>
        <taxon>Bacilli</taxon>
        <taxon>Bacillales</taxon>
        <taxon>Paenibacillaceae</taxon>
        <taxon>Paenibacillus</taxon>
    </lineage>
</organism>
<protein>
    <recommendedName>
        <fullName evidence="4">DUF4320 family protein</fullName>
    </recommendedName>
</protein>
<evidence type="ECO:0000256" key="1">
    <source>
        <dbReference type="SAM" id="Phobius"/>
    </source>
</evidence>
<name>A0ABW3D640_9BACL</name>
<keyword evidence="3" id="KW-1185">Reference proteome</keyword>
<dbReference type="EMBL" id="JBHTIU010000003">
    <property type="protein sequence ID" value="MFD0867857.1"/>
    <property type="molecule type" value="Genomic_DNA"/>
</dbReference>
<keyword evidence="1" id="KW-0472">Membrane</keyword>
<dbReference type="Proteomes" id="UP001597120">
    <property type="component" value="Unassembled WGS sequence"/>
</dbReference>
<proteinExistence type="predicted"/>
<gene>
    <name evidence="2" type="ORF">ACFQ03_01670</name>
</gene>
<evidence type="ECO:0000313" key="3">
    <source>
        <dbReference type="Proteomes" id="UP001597120"/>
    </source>
</evidence>
<dbReference type="RefSeq" id="WP_379285641.1">
    <property type="nucleotide sequence ID" value="NZ_JBHTIU010000003.1"/>
</dbReference>
<evidence type="ECO:0000313" key="2">
    <source>
        <dbReference type="EMBL" id="MFD0867857.1"/>
    </source>
</evidence>
<keyword evidence="1" id="KW-0812">Transmembrane</keyword>
<reference evidence="3" key="1">
    <citation type="journal article" date="2019" name="Int. J. Syst. Evol. Microbiol.">
        <title>The Global Catalogue of Microorganisms (GCM) 10K type strain sequencing project: providing services to taxonomists for standard genome sequencing and annotation.</title>
        <authorList>
            <consortium name="The Broad Institute Genomics Platform"/>
            <consortium name="The Broad Institute Genome Sequencing Center for Infectious Disease"/>
            <person name="Wu L."/>
            <person name="Ma J."/>
        </authorList>
    </citation>
    <scope>NUCLEOTIDE SEQUENCE [LARGE SCALE GENOMIC DNA]</scope>
    <source>
        <strain evidence="3">CCUG 57263</strain>
    </source>
</reference>
<comment type="caution">
    <text evidence="2">The sequence shown here is derived from an EMBL/GenBank/DDBJ whole genome shotgun (WGS) entry which is preliminary data.</text>
</comment>